<organism evidence="3 4">
    <name type="scientific">Agathobacter rectalis (strain ATCC 33656 / DSM 3377 / JCM 17463 / KCTC 5835 / VPI 0990)</name>
    <name type="common">Eubacterium rectale</name>
    <dbReference type="NCBI Taxonomy" id="515619"/>
    <lineage>
        <taxon>Bacteria</taxon>
        <taxon>Bacillati</taxon>
        <taxon>Bacillota</taxon>
        <taxon>Clostridia</taxon>
        <taxon>Lachnospirales</taxon>
        <taxon>Lachnospiraceae</taxon>
        <taxon>Agathobacter</taxon>
    </lineage>
</organism>
<protein>
    <recommendedName>
        <fullName evidence="2">Putative Flagellin Flp1-like domain-containing protein</fullName>
    </recommendedName>
</protein>
<dbReference type="EMBL" id="CP001107">
    <property type="protein sequence ID" value="ACR74867.1"/>
    <property type="molecule type" value="Genomic_DNA"/>
</dbReference>
<feature type="transmembrane region" description="Helical" evidence="1">
    <location>
        <begin position="27"/>
        <end position="46"/>
    </location>
</feature>
<evidence type="ECO:0000256" key="1">
    <source>
        <dbReference type="SAM" id="Phobius"/>
    </source>
</evidence>
<sequence length="73" mass="8071">MWLLMNDLGLKARLAFSKFMCDEEGDVNIVSIVVLIGIAVLLALFFKDQIHDLLDSLFKTISGNATKAVEKGE</sequence>
<dbReference type="GeneID" id="86987957"/>
<dbReference type="STRING" id="515619.EUBREC_1105"/>
<keyword evidence="1" id="KW-0812">Transmembrane</keyword>
<proteinExistence type="predicted"/>
<dbReference type="InterPro" id="IPR031564">
    <property type="entry name" value="Flp1-like"/>
</dbReference>
<evidence type="ECO:0000259" key="2">
    <source>
        <dbReference type="Pfam" id="PF16982"/>
    </source>
</evidence>
<gene>
    <name evidence="3" type="ordered locus">EUBREC_1105</name>
</gene>
<dbReference type="RefSeq" id="WP_012741968.1">
    <property type="nucleotide sequence ID" value="NC_012781.1"/>
</dbReference>
<name>C4ZH55_AGARV</name>
<dbReference type="PaxDb" id="515619-EUBREC_1105"/>
<keyword evidence="1" id="KW-1133">Transmembrane helix</keyword>
<accession>C4ZH55</accession>
<reference evidence="3 4" key="1">
    <citation type="journal article" date="2009" name="Proc. Natl. Acad. Sci. U.S.A.">
        <title>Characterizing a model human gut microbiota composed of members of its two dominant bacterial phyla.</title>
        <authorList>
            <person name="Mahowald M.A."/>
            <person name="Rey F.E."/>
            <person name="Seedorf H."/>
            <person name="Turnbaugh P.J."/>
            <person name="Fulton R.S."/>
            <person name="Wollam A."/>
            <person name="Shah N."/>
            <person name="Wang C."/>
            <person name="Magrini V."/>
            <person name="Wilson R.K."/>
            <person name="Cantarel B.L."/>
            <person name="Coutinho P.M."/>
            <person name="Henrissat B."/>
            <person name="Crock L.W."/>
            <person name="Russell A."/>
            <person name="Verberkmoes N.C."/>
            <person name="Hettich R.L."/>
            <person name="Gordon J.I."/>
        </authorList>
    </citation>
    <scope>NUCLEOTIDE SEQUENCE [LARGE SCALE GENOMIC DNA]</scope>
    <source>
        <strain evidence="4">ATCC 33656 / DSM 3377 / JCM 17463 / KCTC 5835 / LMG 30912 / VPI 0990</strain>
    </source>
</reference>
<dbReference type="HOGENOM" id="CLU_189990_1_0_9"/>
<evidence type="ECO:0000313" key="3">
    <source>
        <dbReference type="EMBL" id="ACR74867.1"/>
    </source>
</evidence>
<dbReference type="Pfam" id="PF16982">
    <property type="entry name" value="Flp1_like"/>
    <property type="match status" value="1"/>
</dbReference>
<dbReference type="KEGG" id="ere:EUBREC_1105"/>
<dbReference type="AlphaFoldDB" id="C4ZH55"/>
<keyword evidence="1" id="KW-0472">Membrane</keyword>
<feature type="domain" description="Putative Flagellin Flp1-like" evidence="2">
    <location>
        <begin position="18"/>
        <end position="66"/>
    </location>
</feature>
<evidence type="ECO:0000313" key="4">
    <source>
        <dbReference type="Proteomes" id="UP000001477"/>
    </source>
</evidence>
<dbReference type="Proteomes" id="UP000001477">
    <property type="component" value="Chromosome"/>
</dbReference>